<keyword evidence="2" id="KW-1185">Reference proteome</keyword>
<name>A0A8S1KPK1_9CILI</name>
<protein>
    <submittedName>
        <fullName evidence="1">Uncharacterized protein</fullName>
    </submittedName>
</protein>
<dbReference type="Proteomes" id="UP000692954">
    <property type="component" value="Unassembled WGS sequence"/>
</dbReference>
<comment type="caution">
    <text evidence="1">The sequence shown here is derived from an EMBL/GenBank/DDBJ whole genome shotgun (WGS) entry which is preliminary data.</text>
</comment>
<reference evidence="1" key="1">
    <citation type="submission" date="2021-01" db="EMBL/GenBank/DDBJ databases">
        <authorList>
            <consortium name="Genoscope - CEA"/>
            <person name="William W."/>
        </authorList>
    </citation>
    <scope>NUCLEOTIDE SEQUENCE</scope>
</reference>
<organism evidence="1 2">
    <name type="scientific">Paramecium sonneborni</name>
    <dbReference type="NCBI Taxonomy" id="65129"/>
    <lineage>
        <taxon>Eukaryota</taxon>
        <taxon>Sar</taxon>
        <taxon>Alveolata</taxon>
        <taxon>Ciliophora</taxon>
        <taxon>Intramacronucleata</taxon>
        <taxon>Oligohymenophorea</taxon>
        <taxon>Peniculida</taxon>
        <taxon>Parameciidae</taxon>
        <taxon>Paramecium</taxon>
    </lineage>
</organism>
<accession>A0A8S1KPK1</accession>
<proteinExistence type="predicted"/>
<gene>
    <name evidence="1" type="ORF">PSON_ATCC_30995.1.T0110064</name>
</gene>
<dbReference type="EMBL" id="CAJJDN010000011">
    <property type="protein sequence ID" value="CAD8057208.1"/>
    <property type="molecule type" value="Genomic_DNA"/>
</dbReference>
<dbReference type="AlphaFoldDB" id="A0A8S1KPK1"/>
<sequence>MQESAIVCRYCKNQAYFDSKSSTSFCKSQRCQGAVIEFGKITYENEVNLYEVDEPGKKQTRFGGYENKREAFKNQLCEMLGKKDSKQRKQFCEKFEAGEHLIQKFSSIFRMNEALTKDAISKYRSLIFDNAQAVASKSFQALAVVAYNLTIQVRQSQQNSNQKLNKINLNVMLKFCDISQQQLEQITKALDIKNFAGSGRQHIYQEILQTIKDHRLPFNEYEVMGAFDIPYNLMENNVIKGERQSTITCVVEYLLAQLSCNPDLNNKTLDYFAQLNEVSRDTAKRLWNIIIDNQLLPSLISYWQGQRPISVLHHIY</sequence>
<evidence type="ECO:0000313" key="1">
    <source>
        <dbReference type="EMBL" id="CAD8057208.1"/>
    </source>
</evidence>
<evidence type="ECO:0000313" key="2">
    <source>
        <dbReference type="Proteomes" id="UP000692954"/>
    </source>
</evidence>